<dbReference type="Pfam" id="PF00255">
    <property type="entry name" value="GSHPx"/>
    <property type="match status" value="1"/>
</dbReference>
<feature type="active site" evidence="4">
    <location>
        <position position="36"/>
    </location>
</feature>
<dbReference type="InterPro" id="IPR013766">
    <property type="entry name" value="Thioredoxin_domain"/>
</dbReference>
<reference evidence="7 8" key="1">
    <citation type="submission" date="2020-10" db="EMBL/GenBank/DDBJ databases">
        <title>Olsenella immobilis sp.nov., isolated from the mud in a fermentation cellar used for the production of Chinese strong-flavoured liquor.</title>
        <authorList>
            <person name="Lu L."/>
        </authorList>
    </citation>
    <scope>NUCLEOTIDE SEQUENCE [LARGE SCALE GENOMIC DNA]</scope>
    <source>
        <strain evidence="7 8">LZLJ-2</strain>
    </source>
</reference>
<dbReference type="PANTHER" id="PTHR11592:SF78">
    <property type="entry name" value="GLUTATHIONE PEROXIDASE"/>
    <property type="match status" value="1"/>
</dbReference>
<sequence length="183" mass="20473">MSTIYDFTVKDRTGADVSLSDYRGKVLLVVNTATECGFTPTYADLQKLYEELSGRGLEILDFPCNQFGEQAPGTSDEIHMFCTGRFGVTFPQFGKIEVNGADESPLYTWLKGERGYAGLDPNHRITPILVDILGKADPDWEKKPDVKWNFTKFLIDREGNVVERFEPTADVATVVKPAVEKLL</sequence>
<dbReference type="PRINTS" id="PR01011">
    <property type="entry name" value="GLUTPROXDASE"/>
</dbReference>
<dbReference type="KEGG" id="tio:INP52_02955"/>
<dbReference type="InterPro" id="IPR036249">
    <property type="entry name" value="Thioredoxin-like_sf"/>
</dbReference>
<gene>
    <name evidence="7" type="ORF">INP52_02955</name>
</gene>
<feature type="domain" description="Thioredoxin" evidence="6">
    <location>
        <begin position="1"/>
        <end position="183"/>
    </location>
</feature>
<keyword evidence="3 5" id="KW-0560">Oxidoreductase</keyword>
<dbReference type="GO" id="GO:0004601">
    <property type="term" value="F:peroxidase activity"/>
    <property type="evidence" value="ECO:0007669"/>
    <property type="project" value="UniProtKB-KW"/>
</dbReference>
<dbReference type="FunFam" id="3.40.30.10:FF:000010">
    <property type="entry name" value="Glutathione peroxidase"/>
    <property type="match status" value="1"/>
</dbReference>
<protein>
    <recommendedName>
        <fullName evidence="5">Glutathione peroxidase</fullName>
    </recommendedName>
</protein>
<keyword evidence="8" id="KW-1185">Reference proteome</keyword>
<accession>A0A7S7M9G9</accession>
<dbReference type="RefSeq" id="WP_194372272.1">
    <property type="nucleotide sequence ID" value="NZ_CP063767.1"/>
</dbReference>
<evidence type="ECO:0000256" key="1">
    <source>
        <dbReference type="ARBA" id="ARBA00006926"/>
    </source>
</evidence>
<dbReference type="PANTHER" id="PTHR11592">
    <property type="entry name" value="GLUTATHIONE PEROXIDASE"/>
    <property type="match status" value="1"/>
</dbReference>
<dbReference type="PROSITE" id="PS00460">
    <property type="entry name" value="GLUTATHIONE_PEROXID_1"/>
    <property type="match status" value="1"/>
</dbReference>
<evidence type="ECO:0000313" key="8">
    <source>
        <dbReference type="Proteomes" id="UP000593735"/>
    </source>
</evidence>
<dbReference type="CDD" id="cd00340">
    <property type="entry name" value="GSH_Peroxidase"/>
    <property type="match status" value="1"/>
</dbReference>
<comment type="similarity">
    <text evidence="1 5">Belongs to the glutathione peroxidase family.</text>
</comment>
<dbReference type="Proteomes" id="UP000593735">
    <property type="component" value="Chromosome"/>
</dbReference>
<evidence type="ECO:0000313" key="7">
    <source>
        <dbReference type="EMBL" id="QOY61175.1"/>
    </source>
</evidence>
<dbReference type="PROSITE" id="PS00763">
    <property type="entry name" value="GLUTATHIONE_PEROXID_2"/>
    <property type="match status" value="1"/>
</dbReference>
<dbReference type="InterPro" id="IPR029760">
    <property type="entry name" value="GPX_CS"/>
</dbReference>
<evidence type="ECO:0000256" key="3">
    <source>
        <dbReference type="ARBA" id="ARBA00023002"/>
    </source>
</evidence>
<keyword evidence="2 5" id="KW-0575">Peroxidase</keyword>
<evidence type="ECO:0000256" key="4">
    <source>
        <dbReference type="PIRSR" id="PIRSR000303-1"/>
    </source>
</evidence>
<dbReference type="PROSITE" id="PS51355">
    <property type="entry name" value="GLUTATHIONE_PEROXID_3"/>
    <property type="match status" value="1"/>
</dbReference>
<dbReference type="InterPro" id="IPR000889">
    <property type="entry name" value="Glutathione_peroxidase"/>
</dbReference>
<evidence type="ECO:0000256" key="2">
    <source>
        <dbReference type="ARBA" id="ARBA00022559"/>
    </source>
</evidence>
<proteinExistence type="inferred from homology"/>
<dbReference type="Gene3D" id="3.40.30.10">
    <property type="entry name" value="Glutaredoxin"/>
    <property type="match status" value="1"/>
</dbReference>
<dbReference type="SUPFAM" id="SSF52833">
    <property type="entry name" value="Thioredoxin-like"/>
    <property type="match status" value="1"/>
</dbReference>
<dbReference type="AlphaFoldDB" id="A0A7S7M9G9"/>
<dbReference type="PIRSF" id="PIRSF000303">
    <property type="entry name" value="Glutathion_perox"/>
    <property type="match status" value="1"/>
</dbReference>
<dbReference type="PROSITE" id="PS51352">
    <property type="entry name" value="THIOREDOXIN_2"/>
    <property type="match status" value="1"/>
</dbReference>
<organism evidence="7 8">
    <name type="scientific">Thermophilibacter immobilis</name>
    <dbReference type="NCBI Taxonomy" id="2779519"/>
    <lineage>
        <taxon>Bacteria</taxon>
        <taxon>Bacillati</taxon>
        <taxon>Actinomycetota</taxon>
        <taxon>Coriobacteriia</taxon>
        <taxon>Coriobacteriales</taxon>
        <taxon>Atopobiaceae</taxon>
        <taxon>Thermophilibacter</taxon>
    </lineage>
</organism>
<name>A0A7S7M9G9_9ACTN</name>
<dbReference type="EMBL" id="CP063767">
    <property type="protein sequence ID" value="QOY61175.1"/>
    <property type="molecule type" value="Genomic_DNA"/>
</dbReference>
<evidence type="ECO:0000256" key="5">
    <source>
        <dbReference type="RuleBase" id="RU000499"/>
    </source>
</evidence>
<dbReference type="GO" id="GO:0034599">
    <property type="term" value="P:cellular response to oxidative stress"/>
    <property type="evidence" value="ECO:0007669"/>
    <property type="project" value="TreeGrafter"/>
</dbReference>
<dbReference type="InterPro" id="IPR029759">
    <property type="entry name" value="GPX_AS"/>
</dbReference>
<evidence type="ECO:0000259" key="6">
    <source>
        <dbReference type="PROSITE" id="PS51352"/>
    </source>
</evidence>